<evidence type="ECO:0000256" key="3">
    <source>
        <dbReference type="SAM" id="SignalP"/>
    </source>
</evidence>
<dbReference type="InterPro" id="IPR000618">
    <property type="entry name" value="Insect_cuticle"/>
</dbReference>
<gene>
    <name evidence="5" type="primary">LOC117567323</name>
</gene>
<dbReference type="PANTHER" id="PTHR10380:SF218">
    <property type="entry name" value="ADULT CUTICLE PROTEIN 65AA-RELATED"/>
    <property type="match status" value="1"/>
</dbReference>
<evidence type="ECO:0000313" key="5">
    <source>
        <dbReference type="RefSeq" id="XP_034103121.1"/>
    </source>
</evidence>
<evidence type="ECO:0000256" key="1">
    <source>
        <dbReference type="ARBA" id="ARBA00022460"/>
    </source>
</evidence>
<dbReference type="Pfam" id="PF00379">
    <property type="entry name" value="Chitin_bind_4"/>
    <property type="match status" value="1"/>
</dbReference>
<protein>
    <submittedName>
        <fullName evidence="5">Larval cuticle protein 65Ag1-like</fullName>
    </submittedName>
</protein>
<evidence type="ECO:0000313" key="4">
    <source>
        <dbReference type="Proteomes" id="UP000515160"/>
    </source>
</evidence>
<name>A0A6P8WHG2_DROAB</name>
<dbReference type="InterPro" id="IPR050468">
    <property type="entry name" value="Cuticle_Struct_Prot"/>
</dbReference>
<dbReference type="PRINTS" id="PR00947">
    <property type="entry name" value="CUTICLE"/>
</dbReference>
<dbReference type="Proteomes" id="UP000515160">
    <property type="component" value="Chromosome 3"/>
</dbReference>
<evidence type="ECO:0000256" key="2">
    <source>
        <dbReference type="PROSITE-ProRule" id="PRU00497"/>
    </source>
</evidence>
<dbReference type="PANTHER" id="PTHR10380">
    <property type="entry name" value="CUTICLE PROTEIN"/>
    <property type="match status" value="1"/>
</dbReference>
<organism evidence="4 5">
    <name type="scientific">Drosophila albomicans</name>
    <name type="common">Fruit fly</name>
    <dbReference type="NCBI Taxonomy" id="7291"/>
    <lineage>
        <taxon>Eukaryota</taxon>
        <taxon>Metazoa</taxon>
        <taxon>Ecdysozoa</taxon>
        <taxon>Arthropoda</taxon>
        <taxon>Hexapoda</taxon>
        <taxon>Insecta</taxon>
        <taxon>Pterygota</taxon>
        <taxon>Neoptera</taxon>
        <taxon>Endopterygota</taxon>
        <taxon>Diptera</taxon>
        <taxon>Brachycera</taxon>
        <taxon>Muscomorpha</taxon>
        <taxon>Ephydroidea</taxon>
        <taxon>Drosophilidae</taxon>
        <taxon>Drosophila</taxon>
    </lineage>
</organism>
<keyword evidence="4" id="KW-1185">Reference proteome</keyword>
<dbReference type="AlphaFoldDB" id="A0A6P8WHG2"/>
<reference evidence="5" key="1">
    <citation type="submission" date="2025-08" db="UniProtKB">
        <authorList>
            <consortium name="RefSeq"/>
        </authorList>
    </citation>
    <scope>IDENTIFICATION</scope>
    <source>
        <strain evidence="5">15112-1751.03</strain>
        <tissue evidence="5">Whole Adult</tissue>
    </source>
</reference>
<feature type="chain" id="PRO_5028264872" evidence="3">
    <location>
        <begin position="17"/>
        <end position="106"/>
    </location>
</feature>
<dbReference type="GeneID" id="117567323"/>
<dbReference type="RefSeq" id="XP_034103121.1">
    <property type="nucleotide sequence ID" value="XM_034247230.2"/>
</dbReference>
<proteinExistence type="predicted"/>
<dbReference type="GO" id="GO:0008010">
    <property type="term" value="F:structural constituent of chitin-based larval cuticle"/>
    <property type="evidence" value="ECO:0007669"/>
    <property type="project" value="TreeGrafter"/>
</dbReference>
<keyword evidence="3" id="KW-0732">Signal</keyword>
<accession>A0A6P8WHG2</accession>
<dbReference type="OrthoDB" id="7255276at2759"/>
<dbReference type="PROSITE" id="PS00233">
    <property type="entry name" value="CHIT_BIND_RR_1"/>
    <property type="match status" value="1"/>
</dbReference>
<dbReference type="GO" id="GO:0062129">
    <property type="term" value="C:chitin-based extracellular matrix"/>
    <property type="evidence" value="ECO:0007669"/>
    <property type="project" value="TreeGrafter"/>
</dbReference>
<keyword evidence="1 2" id="KW-0193">Cuticle</keyword>
<feature type="signal peptide" evidence="3">
    <location>
        <begin position="1"/>
        <end position="16"/>
    </location>
</feature>
<dbReference type="InterPro" id="IPR031311">
    <property type="entry name" value="CHIT_BIND_RR_consensus"/>
</dbReference>
<sequence>MKFLIVFVALFALVLAAPDAVEIHRQDSVVTADGYNFDTLTSDGSRHVSSGKLLPGEEEDKGEYSVKGSYSFVADDGLTYTVDYIADKNGFQPSGAHLPIAPEALH</sequence>
<dbReference type="PROSITE" id="PS51155">
    <property type="entry name" value="CHIT_BIND_RR_2"/>
    <property type="match status" value="1"/>
</dbReference>